<evidence type="ECO:0000256" key="2">
    <source>
        <dbReference type="ARBA" id="ARBA00023125"/>
    </source>
</evidence>
<keyword evidence="7" id="KW-1185">Reference proteome</keyword>
<evidence type="ECO:0000256" key="3">
    <source>
        <dbReference type="ARBA" id="ARBA00023163"/>
    </source>
</evidence>
<dbReference type="PANTHER" id="PTHR30055">
    <property type="entry name" value="HTH-TYPE TRANSCRIPTIONAL REGULATOR RUTR"/>
    <property type="match status" value="1"/>
</dbReference>
<dbReference type="InterPro" id="IPR009057">
    <property type="entry name" value="Homeodomain-like_sf"/>
</dbReference>
<dbReference type="RefSeq" id="WP_230739102.1">
    <property type="nucleotide sequence ID" value="NZ_JAJNDB010000007.1"/>
</dbReference>
<name>A0ABS8PH22_9PSEU</name>
<gene>
    <name evidence="6" type="ORF">LQ327_28030</name>
</gene>
<protein>
    <submittedName>
        <fullName evidence="6">TetR/AcrR family transcriptional regulator</fullName>
    </submittedName>
</protein>
<dbReference type="Gene3D" id="1.10.357.10">
    <property type="entry name" value="Tetracycline Repressor, domain 2"/>
    <property type="match status" value="1"/>
</dbReference>
<keyword evidence="1" id="KW-0805">Transcription regulation</keyword>
<keyword evidence="3" id="KW-0804">Transcription</keyword>
<dbReference type="EMBL" id="JAJNDB010000007">
    <property type="protein sequence ID" value="MCD2197227.1"/>
    <property type="molecule type" value="Genomic_DNA"/>
</dbReference>
<proteinExistence type="predicted"/>
<evidence type="ECO:0000259" key="4">
    <source>
        <dbReference type="Pfam" id="PF00440"/>
    </source>
</evidence>
<evidence type="ECO:0000313" key="7">
    <source>
        <dbReference type="Proteomes" id="UP001199469"/>
    </source>
</evidence>
<reference evidence="6 7" key="1">
    <citation type="submission" date="2021-11" db="EMBL/GenBank/DDBJ databases">
        <title>Draft genome sequence of Actinomycetospora sp. SF1 isolated from the rhizosphere soil.</title>
        <authorList>
            <person name="Duangmal K."/>
            <person name="Chantavorakit T."/>
        </authorList>
    </citation>
    <scope>NUCLEOTIDE SEQUENCE [LARGE SCALE GENOMIC DNA]</scope>
    <source>
        <strain evidence="6 7">TBRC 5722</strain>
    </source>
</reference>
<organism evidence="6 7">
    <name type="scientific">Actinomycetospora endophytica</name>
    <dbReference type="NCBI Taxonomy" id="2291215"/>
    <lineage>
        <taxon>Bacteria</taxon>
        <taxon>Bacillati</taxon>
        <taxon>Actinomycetota</taxon>
        <taxon>Actinomycetes</taxon>
        <taxon>Pseudonocardiales</taxon>
        <taxon>Pseudonocardiaceae</taxon>
        <taxon>Actinomycetospora</taxon>
    </lineage>
</organism>
<feature type="domain" description="HTH tetR-type" evidence="4">
    <location>
        <begin position="18"/>
        <end position="65"/>
    </location>
</feature>
<dbReference type="InterPro" id="IPR050109">
    <property type="entry name" value="HTH-type_TetR-like_transc_reg"/>
</dbReference>
<feature type="domain" description="HTH-type transcriptional regulator MT1864/Rv1816-like C-terminal" evidence="5">
    <location>
        <begin position="92"/>
        <end position="181"/>
    </location>
</feature>
<dbReference type="SUPFAM" id="SSF46689">
    <property type="entry name" value="Homeodomain-like"/>
    <property type="match status" value="1"/>
</dbReference>
<dbReference type="Pfam" id="PF00440">
    <property type="entry name" value="TetR_N"/>
    <property type="match status" value="1"/>
</dbReference>
<dbReference type="Pfam" id="PF13305">
    <property type="entry name" value="TetR_C_33"/>
    <property type="match status" value="1"/>
</dbReference>
<dbReference type="InterPro" id="IPR036271">
    <property type="entry name" value="Tet_transcr_reg_TetR-rel_C_sf"/>
</dbReference>
<dbReference type="PANTHER" id="PTHR30055:SF234">
    <property type="entry name" value="HTH-TYPE TRANSCRIPTIONAL REGULATOR BETI"/>
    <property type="match status" value="1"/>
</dbReference>
<evidence type="ECO:0000313" key="6">
    <source>
        <dbReference type="EMBL" id="MCD2197227.1"/>
    </source>
</evidence>
<sequence>MTTQDRKERERADRHGRIVAAARELAEDQGWDAVTTRRLADRIEYSQPVLYGHFPGGKDAIVAAVAVEGFAELATTLRAAVTGAGPGRRPAVAALATTYLDFAAQHPATYTAMFDLAALPFARDDTPGPLLEGFAVLRDTLAPTTTGDPGRYAELGWATLHGLATLARAGRLSPDDDGERLTLAVDLLTPSDGP</sequence>
<dbReference type="InterPro" id="IPR025996">
    <property type="entry name" value="MT1864/Rv1816-like_C"/>
</dbReference>
<dbReference type="SUPFAM" id="SSF48498">
    <property type="entry name" value="Tetracyclin repressor-like, C-terminal domain"/>
    <property type="match status" value="1"/>
</dbReference>
<dbReference type="Proteomes" id="UP001199469">
    <property type="component" value="Unassembled WGS sequence"/>
</dbReference>
<evidence type="ECO:0000259" key="5">
    <source>
        <dbReference type="Pfam" id="PF13305"/>
    </source>
</evidence>
<accession>A0ABS8PH22</accession>
<comment type="caution">
    <text evidence="6">The sequence shown here is derived from an EMBL/GenBank/DDBJ whole genome shotgun (WGS) entry which is preliminary data.</text>
</comment>
<evidence type="ECO:0000256" key="1">
    <source>
        <dbReference type="ARBA" id="ARBA00023015"/>
    </source>
</evidence>
<keyword evidence="2" id="KW-0238">DNA-binding</keyword>
<dbReference type="InterPro" id="IPR001647">
    <property type="entry name" value="HTH_TetR"/>
</dbReference>